<dbReference type="InterPro" id="IPR001810">
    <property type="entry name" value="F-box_dom"/>
</dbReference>
<dbReference type="EMBL" id="KI393569">
    <property type="protein sequence ID" value="ERN08100.1"/>
    <property type="molecule type" value="Genomic_DNA"/>
</dbReference>
<proteinExistence type="predicted"/>
<evidence type="ECO:0000259" key="2">
    <source>
        <dbReference type="Pfam" id="PF12937"/>
    </source>
</evidence>
<reference evidence="4" key="1">
    <citation type="journal article" date="2013" name="Science">
        <title>The Amborella genome and the evolution of flowering plants.</title>
        <authorList>
            <consortium name="Amborella Genome Project"/>
        </authorList>
    </citation>
    <scope>NUCLEOTIDE SEQUENCE [LARGE SCALE GENOMIC DNA]</scope>
</reference>
<evidence type="ECO:0000313" key="3">
    <source>
        <dbReference type="EMBL" id="ERN08100.1"/>
    </source>
</evidence>
<dbReference type="InterPro" id="IPR045283">
    <property type="entry name" value="AT3G44326-like"/>
</dbReference>
<dbReference type="HOGENOM" id="CLU_057235_1_0_1"/>
<dbReference type="Gramene" id="ERN08100">
    <property type="protein sequence ID" value="ERN08100"/>
    <property type="gene ID" value="AMTR_s00018p00031290"/>
</dbReference>
<dbReference type="SUPFAM" id="SSF81383">
    <property type="entry name" value="F-box domain"/>
    <property type="match status" value="1"/>
</dbReference>
<dbReference type="Gene3D" id="1.20.1280.50">
    <property type="match status" value="1"/>
</dbReference>
<feature type="transmembrane region" description="Helical" evidence="1">
    <location>
        <begin position="322"/>
        <end position="344"/>
    </location>
</feature>
<dbReference type="OrthoDB" id="1907273at2759"/>
<dbReference type="PANTHER" id="PTHR33736:SF12">
    <property type="entry name" value="F-BOX DOMAIN-CONTAINING PROTEIN"/>
    <property type="match status" value="1"/>
</dbReference>
<dbReference type="PANTHER" id="PTHR33736">
    <property type="entry name" value="F-BOX PROTEIN-RELATED"/>
    <property type="match status" value="1"/>
</dbReference>
<protein>
    <recommendedName>
        <fullName evidence="2">F-box domain-containing protein</fullName>
    </recommendedName>
</protein>
<dbReference type="Pfam" id="PF12937">
    <property type="entry name" value="F-box-like"/>
    <property type="match status" value="1"/>
</dbReference>
<organism evidence="3 4">
    <name type="scientific">Amborella trichopoda</name>
    <dbReference type="NCBI Taxonomy" id="13333"/>
    <lineage>
        <taxon>Eukaryota</taxon>
        <taxon>Viridiplantae</taxon>
        <taxon>Streptophyta</taxon>
        <taxon>Embryophyta</taxon>
        <taxon>Tracheophyta</taxon>
        <taxon>Spermatophyta</taxon>
        <taxon>Magnoliopsida</taxon>
        <taxon>Amborellales</taxon>
        <taxon>Amborellaceae</taxon>
        <taxon>Amborella</taxon>
    </lineage>
</organism>
<keyword evidence="4" id="KW-1185">Reference proteome</keyword>
<name>W1PLR9_AMBTC</name>
<evidence type="ECO:0000313" key="4">
    <source>
        <dbReference type="Proteomes" id="UP000017836"/>
    </source>
</evidence>
<gene>
    <name evidence="3" type="ORF">AMTR_s00018p00031290</name>
</gene>
<dbReference type="eggNOG" id="ENOG502QWKW">
    <property type="taxonomic scope" value="Eukaryota"/>
</dbReference>
<keyword evidence="1" id="KW-1133">Transmembrane helix</keyword>
<keyword evidence="1" id="KW-0812">Transmembrane</keyword>
<dbReference type="AlphaFoldDB" id="W1PLR9"/>
<dbReference type="Proteomes" id="UP000017836">
    <property type="component" value="Unassembled WGS sequence"/>
</dbReference>
<dbReference type="InterPro" id="IPR036047">
    <property type="entry name" value="F-box-like_dom_sf"/>
</dbReference>
<accession>W1PLR9</accession>
<feature type="domain" description="F-box" evidence="2">
    <location>
        <begin position="12"/>
        <end position="51"/>
    </location>
</feature>
<dbReference type="OMA" id="MADWLCI"/>
<sequence length="346" mass="38284">MIEGHIECLNQDLLNDIMAHLDGPALASAASSCTHLRAAARDEALWHTLCNATWPSTLDPQVQALVKSTKGGFVKFFADSFPLILNEPTQPDSVEHGLSSGSVEAADLVSLVDIFYRGKCIFSKVLWGMSSEEKYPYGFFSEGPFRIDLLNFEGNGGDEEDDNNDEMPLMCLLRKREKGTASICRKLQKNLRLSWVSVDKRGERKGVNLSSWEPVVIQGHWPSETDFLVRFGSVVARGPARFVVISVRCRLDRGGACLKMAGISLEVEDSGGSRVWGSEGVMTLAHAASCKRGCDRTRSIEGYASHVRAQRREKERRIKGEWMADWICVGMGISVFFAALGWLATF</sequence>
<evidence type="ECO:0000256" key="1">
    <source>
        <dbReference type="SAM" id="Phobius"/>
    </source>
</evidence>
<keyword evidence="1" id="KW-0472">Membrane</keyword>